<dbReference type="Proteomes" id="UP000199334">
    <property type="component" value="Unassembled WGS sequence"/>
</dbReference>
<feature type="repeat" description="TPR" evidence="3">
    <location>
        <begin position="201"/>
        <end position="234"/>
    </location>
</feature>
<dbReference type="PROSITE" id="PS50005">
    <property type="entry name" value="TPR"/>
    <property type="match status" value="3"/>
</dbReference>
<evidence type="ECO:0000256" key="2">
    <source>
        <dbReference type="ARBA" id="ARBA00022803"/>
    </source>
</evidence>
<dbReference type="RefSeq" id="WP_093857082.1">
    <property type="nucleotide sequence ID" value="NZ_BJVZ01000002.1"/>
</dbReference>
<dbReference type="OrthoDB" id="2080803at2"/>
<dbReference type="Gene3D" id="1.25.40.10">
    <property type="entry name" value="Tetratricopeptide repeat domain"/>
    <property type="match status" value="2"/>
</dbReference>
<gene>
    <name evidence="4" type="ORF">SAMN05216498_2676</name>
</gene>
<protein>
    <submittedName>
        <fullName evidence="4">Tfp pilus assembly protein PilF</fullName>
    </submittedName>
</protein>
<organism evidence="4 5">
    <name type="scientific">Tenuibacillus multivorans</name>
    <dbReference type="NCBI Taxonomy" id="237069"/>
    <lineage>
        <taxon>Bacteria</taxon>
        <taxon>Bacillati</taxon>
        <taxon>Bacillota</taxon>
        <taxon>Bacilli</taxon>
        <taxon>Bacillales</taxon>
        <taxon>Bacillaceae</taxon>
        <taxon>Tenuibacillus</taxon>
    </lineage>
</organism>
<sequence length="417" mass="48868">MDPITEALDLYDNGKVNEAVNHLVEHTNEADEQDQFSIAELLQQWGFINEAKSVFERLLNMYPDDNQIKFQLADIYIDLELDEQALELVEGIQEDDPDYINALMILADIYQSQGLNEVAEQKLLQAKDLQPQNFMVDFGLAELAFYNGEYQKAVNFYEKLELHDGEFPFVSIHERLAESYASIGKWESALSYYQDLELKEPDSLFKYGYTAYQLERYDIAINVWNDLIDLDPDYTSVYPYLAKAFEEEGILDQANDILKQGLKKDEYNIELFITIAKNELKQNHVDEAKRYLKEAIALDPGHEKAVEELFNIYESYDEWNDAKEMVEELMTFDSYPEILDWRAAQVYNELEDYRQSKSHFEKAYLTYHQEADFLKEYGLFLVEEGEIKNAVKLLNDYLNHNPNDQETNEFLSRLQGE</sequence>
<feature type="repeat" description="TPR" evidence="3">
    <location>
        <begin position="371"/>
        <end position="404"/>
    </location>
</feature>
<name>A0A1H0CUD0_9BACI</name>
<dbReference type="Pfam" id="PF14559">
    <property type="entry name" value="TPR_19"/>
    <property type="match status" value="2"/>
</dbReference>
<evidence type="ECO:0000313" key="4">
    <source>
        <dbReference type="EMBL" id="SDN61476.1"/>
    </source>
</evidence>
<dbReference type="EMBL" id="FNIG01000006">
    <property type="protein sequence ID" value="SDN61476.1"/>
    <property type="molecule type" value="Genomic_DNA"/>
</dbReference>
<reference evidence="4 5" key="1">
    <citation type="submission" date="2016-10" db="EMBL/GenBank/DDBJ databases">
        <authorList>
            <person name="de Groot N.N."/>
        </authorList>
    </citation>
    <scope>NUCLEOTIDE SEQUENCE [LARGE SCALE GENOMIC DNA]</scope>
    <source>
        <strain evidence="4 5">CGMCC 1.3442</strain>
    </source>
</reference>
<dbReference type="SMART" id="SM00028">
    <property type="entry name" value="TPR"/>
    <property type="match status" value="7"/>
</dbReference>
<feature type="repeat" description="TPR" evidence="3">
    <location>
        <begin position="269"/>
        <end position="302"/>
    </location>
</feature>
<keyword evidence="5" id="KW-1185">Reference proteome</keyword>
<dbReference type="Pfam" id="PF13174">
    <property type="entry name" value="TPR_6"/>
    <property type="match status" value="1"/>
</dbReference>
<dbReference type="AlphaFoldDB" id="A0A1H0CUD0"/>
<dbReference type="SUPFAM" id="SSF48452">
    <property type="entry name" value="TPR-like"/>
    <property type="match status" value="2"/>
</dbReference>
<dbReference type="InterPro" id="IPR011990">
    <property type="entry name" value="TPR-like_helical_dom_sf"/>
</dbReference>
<keyword evidence="1" id="KW-0677">Repeat</keyword>
<dbReference type="InterPro" id="IPR019734">
    <property type="entry name" value="TPR_rpt"/>
</dbReference>
<dbReference type="InterPro" id="IPR051012">
    <property type="entry name" value="CellSynth/LPSAsmb/PSIAsmb"/>
</dbReference>
<dbReference type="Pfam" id="PF13176">
    <property type="entry name" value="TPR_7"/>
    <property type="match status" value="1"/>
</dbReference>
<dbReference type="STRING" id="237069.SAMN05216498_2676"/>
<evidence type="ECO:0000313" key="5">
    <source>
        <dbReference type="Proteomes" id="UP000199334"/>
    </source>
</evidence>
<evidence type="ECO:0000256" key="1">
    <source>
        <dbReference type="ARBA" id="ARBA00022737"/>
    </source>
</evidence>
<dbReference type="PANTHER" id="PTHR45586">
    <property type="entry name" value="TPR REPEAT-CONTAINING PROTEIN PA4667"/>
    <property type="match status" value="1"/>
</dbReference>
<accession>A0A1H0CUD0</accession>
<proteinExistence type="predicted"/>
<keyword evidence="2 3" id="KW-0802">TPR repeat</keyword>
<dbReference type="PANTHER" id="PTHR45586:SF15">
    <property type="entry name" value="TPR REPEAT-CONTAINING PROTEIN YPIA"/>
    <property type="match status" value="1"/>
</dbReference>
<evidence type="ECO:0000256" key="3">
    <source>
        <dbReference type="PROSITE-ProRule" id="PRU00339"/>
    </source>
</evidence>